<dbReference type="RefSeq" id="WP_140689772.1">
    <property type="nucleotide sequence ID" value="NZ_RCZG01000003.1"/>
</dbReference>
<feature type="region of interest" description="Disordered" evidence="1">
    <location>
        <begin position="32"/>
        <end position="115"/>
    </location>
</feature>
<evidence type="ECO:0000256" key="2">
    <source>
        <dbReference type="SAM" id="SignalP"/>
    </source>
</evidence>
<evidence type="ECO:0000313" key="3">
    <source>
        <dbReference type="EMBL" id="TPG34995.1"/>
    </source>
</evidence>
<organism evidence="3 4">
    <name type="scientific">Mycolicibacterium hodleri</name>
    <dbReference type="NCBI Taxonomy" id="49897"/>
    <lineage>
        <taxon>Bacteria</taxon>
        <taxon>Bacillati</taxon>
        <taxon>Actinomycetota</taxon>
        <taxon>Actinomycetes</taxon>
        <taxon>Mycobacteriales</taxon>
        <taxon>Mycobacteriaceae</taxon>
        <taxon>Mycolicibacterium</taxon>
    </lineage>
</organism>
<evidence type="ECO:0000256" key="1">
    <source>
        <dbReference type="SAM" id="MobiDB-lite"/>
    </source>
</evidence>
<name>A0A502EB89_9MYCO</name>
<feature type="signal peptide" evidence="2">
    <location>
        <begin position="1"/>
        <end position="33"/>
    </location>
</feature>
<dbReference type="AlphaFoldDB" id="A0A502EB89"/>
<keyword evidence="2" id="KW-0732">Signal</keyword>
<comment type="caution">
    <text evidence="3">The sequence shown here is derived from an EMBL/GenBank/DDBJ whole genome shotgun (WGS) entry which is preliminary data.</text>
</comment>
<feature type="chain" id="PRO_5039305850" description="Lipoprotein" evidence="2">
    <location>
        <begin position="34"/>
        <end position="115"/>
    </location>
</feature>
<dbReference type="EMBL" id="RCZG01000003">
    <property type="protein sequence ID" value="TPG34995.1"/>
    <property type="molecule type" value="Genomic_DNA"/>
</dbReference>
<dbReference type="OrthoDB" id="4640701at2"/>
<proteinExistence type="predicted"/>
<dbReference type="Proteomes" id="UP000320095">
    <property type="component" value="Unassembled WGS sequence"/>
</dbReference>
<evidence type="ECO:0008006" key="5">
    <source>
        <dbReference type="Google" id="ProtNLM"/>
    </source>
</evidence>
<sequence length="115" mass="11648">MITTRIATAAAILTFGLAGLCATVVAIAAPAHADTATITRVDGTPKTGTAGPAIEGADSIPHELESATRGPNVTAVPTPGSAATQQHVLFPHNPAPHSDHDGQGHKGSNEQHNRH</sequence>
<accession>A0A502EB89</accession>
<protein>
    <recommendedName>
        <fullName evidence="5">Lipoprotein</fullName>
    </recommendedName>
</protein>
<evidence type="ECO:0000313" key="4">
    <source>
        <dbReference type="Proteomes" id="UP000320095"/>
    </source>
</evidence>
<feature type="compositionally biased region" description="Basic and acidic residues" evidence="1">
    <location>
        <begin position="97"/>
        <end position="115"/>
    </location>
</feature>
<keyword evidence="4" id="KW-1185">Reference proteome</keyword>
<gene>
    <name evidence="3" type="ORF">EAH80_09325</name>
</gene>
<reference evidence="3 4" key="1">
    <citation type="journal article" date="2019" name="Environ. Microbiol.">
        <title>Species interactions and distinct microbial communities in high Arctic permafrost affected cryosols are associated with the CH4 and CO2 gas fluxes.</title>
        <authorList>
            <person name="Altshuler I."/>
            <person name="Hamel J."/>
            <person name="Turney S."/>
            <person name="Magnuson E."/>
            <person name="Levesque R."/>
            <person name="Greer C."/>
            <person name="Whyte L.G."/>
        </authorList>
    </citation>
    <scope>NUCLEOTIDE SEQUENCE [LARGE SCALE GENOMIC DNA]</scope>
    <source>
        <strain evidence="3 4">S5.20</strain>
    </source>
</reference>